<keyword evidence="4 10" id="KW-0285">Flavoprotein</keyword>
<accession>A0ABV4SUU2</accession>
<dbReference type="PROSITE" id="PS00072">
    <property type="entry name" value="ACYL_COA_DH_1"/>
    <property type="match status" value="1"/>
</dbReference>
<dbReference type="Gene3D" id="1.10.540.10">
    <property type="entry name" value="Acyl-CoA dehydrogenase/oxidase, N-terminal domain"/>
    <property type="match status" value="1"/>
</dbReference>
<comment type="cofactor">
    <cofactor evidence="1 10">
        <name>FAD</name>
        <dbReference type="ChEBI" id="CHEBI:57692"/>
    </cofactor>
</comment>
<dbReference type="PANTHER" id="PTHR48083:SF20">
    <property type="entry name" value="LONG-CHAIN SPECIFIC ACYL-COA DEHYDROGENASE, MITOCHONDRIAL"/>
    <property type="match status" value="1"/>
</dbReference>
<dbReference type="SUPFAM" id="SSF56645">
    <property type="entry name" value="Acyl-CoA dehydrogenase NM domain-like"/>
    <property type="match status" value="1"/>
</dbReference>
<gene>
    <name evidence="14" type="ORF">ACEG43_38755</name>
</gene>
<sequence>MTDYISPWMTDELKALRDVARQFFEREAAPRMAEWSEQRYVDRDFWLQAGELGLLCPTVPEEYGGPGGNILHQVVITQEQSRAVEKGWGNNVHSGVVTDYILKYGTEEQRLKWLPSMIGGRIIGAIAMTEPNAGSDVRAMTGKARREGDEYVINAAKTFITNGQTADLVIVAVKLENPEDSDADPKAITLIAVEADRPGFSRGAPLRKIGQHAADTSELFFTDCRVPVANRIGAEGAGFPALMTQMPQERLILAVNAVVQTEKALQLTLEYTKDRKVFGKPLYQQQNTRFVLAECATLAKAARLFLDHCIVAIGEGRLDNETAAMAKWWLSDVQCKVLDECVQLFGGYGYMEEYPIARMYADSRVQKVYGGANEIMKEIIARTL</sequence>
<dbReference type="InterPro" id="IPR009100">
    <property type="entry name" value="AcylCoA_DH/oxidase_NM_dom_sf"/>
</dbReference>
<dbReference type="Gene3D" id="2.40.110.10">
    <property type="entry name" value="Butyryl-CoA Dehydrogenase, subunit A, domain 2"/>
    <property type="match status" value="1"/>
</dbReference>
<evidence type="ECO:0000256" key="5">
    <source>
        <dbReference type="ARBA" id="ARBA00022827"/>
    </source>
</evidence>
<evidence type="ECO:0000256" key="2">
    <source>
        <dbReference type="ARBA" id="ARBA00005102"/>
    </source>
</evidence>
<dbReference type="Gene3D" id="1.20.140.10">
    <property type="entry name" value="Butyryl-CoA Dehydrogenase, subunit A, domain 3"/>
    <property type="match status" value="1"/>
</dbReference>
<dbReference type="InterPro" id="IPR050741">
    <property type="entry name" value="Acyl-CoA_dehydrogenase"/>
</dbReference>
<dbReference type="InterPro" id="IPR046373">
    <property type="entry name" value="Acyl-CoA_Oxase/DH_mid-dom_sf"/>
</dbReference>
<dbReference type="InterPro" id="IPR009075">
    <property type="entry name" value="AcylCo_DH/oxidase_C"/>
</dbReference>
<organism evidence="14 15">
    <name type="scientific">Streptomyces aureus</name>
    <dbReference type="NCBI Taxonomy" id="193461"/>
    <lineage>
        <taxon>Bacteria</taxon>
        <taxon>Bacillati</taxon>
        <taxon>Actinomycetota</taxon>
        <taxon>Actinomycetes</taxon>
        <taxon>Kitasatosporales</taxon>
        <taxon>Streptomycetaceae</taxon>
        <taxon>Streptomyces</taxon>
    </lineage>
</organism>
<evidence type="ECO:0000313" key="14">
    <source>
        <dbReference type="EMBL" id="MFA3842070.1"/>
    </source>
</evidence>
<feature type="domain" description="Acyl-CoA dehydrogenase/oxidase N-terminal" evidence="13">
    <location>
        <begin position="10"/>
        <end position="120"/>
    </location>
</feature>
<evidence type="ECO:0000256" key="9">
    <source>
        <dbReference type="ARBA" id="ARBA00042660"/>
    </source>
</evidence>
<evidence type="ECO:0000259" key="13">
    <source>
        <dbReference type="Pfam" id="PF02771"/>
    </source>
</evidence>
<dbReference type="InterPro" id="IPR037069">
    <property type="entry name" value="AcylCoA_DH/ox_N_sf"/>
</dbReference>
<comment type="caution">
    <text evidence="14">The sequence shown here is derived from an EMBL/GenBank/DDBJ whole genome shotgun (WGS) entry which is preliminary data.</text>
</comment>
<comment type="function">
    <text evidence="7">Catalyzes the dehydrogenation at the alpha-beta position of ACP-bound acyl chains. This results in the introduction of a double bond in the lipidic chain, which is further transferred to the epsilon-amino group of lysine residue in the mycobactin core by MbtK.</text>
</comment>
<comment type="pathway">
    <text evidence="2">Siderophore biosynthesis; mycobactin biosynthesis.</text>
</comment>
<dbReference type="PROSITE" id="PS00073">
    <property type="entry name" value="ACYL_COA_DH_2"/>
    <property type="match status" value="1"/>
</dbReference>
<reference evidence="14 15" key="1">
    <citation type="submission" date="2024-08" db="EMBL/GenBank/DDBJ databases">
        <title>Genome sequence of Streptomyces aureus CACIA-1.46HGO.</title>
        <authorList>
            <person name="Evangelista-Martinez Z."/>
        </authorList>
    </citation>
    <scope>NUCLEOTIDE SEQUENCE [LARGE SCALE GENOMIC DNA]</scope>
    <source>
        <strain evidence="14 15">CACIA-1.46HGO</strain>
    </source>
</reference>
<dbReference type="RefSeq" id="WP_372566126.1">
    <property type="nucleotide sequence ID" value="NZ_JBGOSP010000032.1"/>
</dbReference>
<dbReference type="InterPro" id="IPR006091">
    <property type="entry name" value="Acyl-CoA_Oxase/DH_mid-dom"/>
</dbReference>
<evidence type="ECO:0000256" key="8">
    <source>
        <dbReference type="ARBA" id="ARBA00040394"/>
    </source>
</evidence>
<dbReference type="InterPro" id="IPR013786">
    <property type="entry name" value="AcylCoA_DH/ox_N"/>
</dbReference>
<dbReference type="InterPro" id="IPR006089">
    <property type="entry name" value="Acyl-CoA_DH_CS"/>
</dbReference>
<dbReference type="EMBL" id="JBGOSP010000032">
    <property type="protein sequence ID" value="MFA3842070.1"/>
    <property type="molecule type" value="Genomic_DNA"/>
</dbReference>
<dbReference type="Proteomes" id="UP001571476">
    <property type="component" value="Unassembled WGS sequence"/>
</dbReference>
<keyword evidence="15" id="KW-1185">Reference proteome</keyword>
<dbReference type="Pfam" id="PF02771">
    <property type="entry name" value="Acyl-CoA_dh_N"/>
    <property type="match status" value="1"/>
</dbReference>
<evidence type="ECO:0000313" key="15">
    <source>
        <dbReference type="Proteomes" id="UP001571476"/>
    </source>
</evidence>
<evidence type="ECO:0000256" key="6">
    <source>
        <dbReference type="ARBA" id="ARBA00023002"/>
    </source>
</evidence>
<evidence type="ECO:0000256" key="7">
    <source>
        <dbReference type="ARBA" id="ARBA00037085"/>
    </source>
</evidence>
<proteinExistence type="inferred from homology"/>
<protein>
    <recommendedName>
        <fullName evidence="8">Acyl-[acyl-carrier-protein] dehydrogenase MbtN</fullName>
    </recommendedName>
    <alternativeName>
        <fullName evidence="9">Mycobactin synthase protein N</fullName>
    </alternativeName>
</protein>
<keyword evidence="6 10" id="KW-0560">Oxidoreductase</keyword>
<feature type="domain" description="Acyl-CoA oxidase/dehydrogenase middle" evidence="12">
    <location>
        <begin position="125"/>
        <end position="224"/>
    </location>
</feature>
<dbReference type="SUPFAM" id="SSF47203">
    <property type="entry name" value="Acyl-CoA dehydrogenase C-terminal domain-like"/>
    <property type="match status" value="1"/>
</dbReference>
<dbReference type="PANTHER" id="PTHR48083">
    <property type="entry name" value="MEDIUM-CHAIN SPECIFIC ACYL-COA DEHYDROGENASE, MITOCHONDRIAL-RELATED"/>
    <property type="match status" value="1"/>
</dbReference>
<evidence type="ECO:0000256" key="10">
    <source>
        <dbReference type="RuleBase" id="RU362125"/>
    </source>
</evidence>
<dbReference type="Pfam" id="PF02770">
    <property type="entry name" value="Acyl-CoA_dh_M"/>
    <property type="match status" value="1"/>
</dbReference>
<evidence type="ECO:0000256" key="4">
    <source>
        <dbReference type="ARBA" id="ARBA00022630"/>
    </source>
</evidence>
<evidence type="ECO:0000256" key="1">
    <source>
        <dbReference type="ARBA" id="ARBA00001974"/>
    </source>
</evidence>
<keyword evidence="5 10" id="KW-0274">FAD</keyword>
<feature type="domain" description="Acyl-CoA dehydrogenase/oxidase C-terminal" evidence="11">
    <location>
        <begin position="236"/>
        <end position="383"/>
    </location>
</feature>
<evidence type="ECO:0000259" key="11">
    <source>
        <dbReference type="Pfam" id="PF00441"/>
    </source>
</evidence>
<evidence type="ECO:0000256" key="3">
    <source>
        <dbReference type="ARBA" id="ARBA00009347"/>
    </source>
</evidence>
<comment type="similarity">
    <text evidence="3 10">Belongs to the acyl-CoA dehydrogenase family.</text>
</comment>
<name>A0ABV4SUU2_9ACTN</name>
<dbReference type="Pfam" id="PF00441">
    <property type="entry name" value="Acyl-CoA_dh_1"/>
    <property type="match status" value="1"/>
</dbReference>
<evidence type="ECO:0000259" key="12">
    <source>
        <dbReference type="Pfam" id="PF02770"/>
    </source>
</evidence>
<dbReference type="InterPro" id="IPR036250">
    <property type="entry name" value="AcylCo_DH-like_C"/>
</dbReference>